<evidence type="ECO:0000256" key="3">
    <source>
        <dbReference type="SAM" id="MobiDB-lite"/>
    </source>
</evidence>
<reference evidence="7 8" key="1">
    <citation type="submission" date="2019-01" db="EMBL/GenBank/DDBJ databases">
        <title>Complete genome sequence of Cohnella hallensis HS21 isolated from Korean fir (Abies koreana) rhizospheric soil.</title>
        <authorList>
            <person name="Jiang L."/>
            <person name="Kang S.W."/>
            <person name="Kim S."/>
            <person name="Jung J."/>
            <person name="Kim C.Y."/>
            <person name="Kim D.H."/>
            <person name="Kim S.W."/>
            <person name="Lee J."/>
        </authorList>
    </citation>
    <scope>NUCLEOTIDE SEQUENCE [LARGE SCALE GENOMIC DNA]</scope>
    <source>
        <strain evidence="7 8">HS21</strain>
    </source>
</reference>
<accession>A0A3T1CY20</accession>
<dbReference type="SUPFAM" id="SSF52058">
    <property type="entry name" value="L domain-like"/>
    <property type="match status" value="1"/>
</dbReference>
<evidence type="ECO:0000256" key="5">
    <source>
        <dbReference type="SAM" id="SignalP"/>
    </source>
</evidence>
<keyword evidence="4" id="KW-0812">Transmembrane</keyword>
<protein>
    <recommendedName>
        <fullName evidence="6">BIG2 domain-containing protein</fullName>
    </recommendedName>
</protein>
<dbReference type="GO" id="GO:0005737">
    <property type="term" value="C:cytoplasm"/>
    <property type="evidence" value="ECO:0007669"/>
    <property type="project" value="TreeGrafter"/>
</dbReference>
<dbReference type="KEGG" id="cohn:KCTCHS21_01610"/>
<dbReference type="RefSeq" id="WP_130604692.1">
    <property type="nucleotide sequence ID" value="NZ_AP019400.1"/>
</dbReference>
<dbReference type="Pfam" id="PF12799">
    <property type="entry name" value="LRR_4"/>
    <property type="match status" value="2"/>
</dbReference>
<dbReference type="InterPro" id="IPR008969">
    <property type="entry name" value="CarboxyPept-like_regulatory"/>
</dbReference>
<feature type="chain" id="PRO_5019175580" description="BIG2 domain-containing protein" evidence="5">
    <location>
        <begin position="30"/>
        <end position="994"/>
    </location>
</feature>
<evidence type="ECO:0000256" key="2">
    <source>
        <dbReference type="ARBA" id="ARBA00022737"/>
    </source>
</evidence>
<keyword evidence="8" id="KW-1185">Reference proteome</keyword>
<keyword evidence="4" id="KW-0472">Membrane</keyword>
<feature type="domain" description="BIG2" evidence="6">
    <location>
        <begin position="624"/>
        <end position="703"/>
    </location>
</feature>
<dbReference type="SMART" id="SM00365">
    <property type="entry name" value="LRR_SD22"/>
    <property type="match status" value="10"/>
</dbReference>
<dbReference type="SUPFAM" id="SSF49464">
    <property type="entry name" value="Carboxypeptidase regulatory domain-like"/>
    <property type="match status" value="1"/>
</dbReference>
<keyword evidence="5" id="KW-0732">Signal</keyword>
<feature type="compositionally biased region" description="Pro residues" evidence="3">
    <location>
        <begin position="568"/>
        <end position="586"/>
    </location>
</feature>
<dbReference type="InterPro" id="IPR032675">
    <property type="entry name" value="LRR_dom_sf"/>
</dbReference>
<dbReference type="PROSITE" id="PS51450">
    <property type="entry name" value="LRR"/>
    <property type="match status" value="8"/>
</dbReference>
<dbReference type="PANTHER" id="PTHR15454:SF56">
    <property type="entry name" value="PROTEIN PHOSPHATASE 1 REGULATORY SUBUNIT 7-RELATED"/>
    <property type="match status" value="1"/>
</dbReference>
<dbReference type="SUPFAM" id="SSF49373">
    <property type="entry name" value="Invasin/intimin cell-adhesion fragments"/>
    <property type="match status" value="2"/>
</dbReference>
<evidence type="ECO:0000259" key="6">
    <source>
        <dbReference type="SMART" id="SM00635"/>
    </source>
</evidence>
<keyword evidence="4" id="KW-1133">Transmembrane helix</keyword>
<dbReference type="SMART" id="SM00369">
    <property type="entry name" value="LRR_TYP"/>
    <property type="match status" value="6"/>
</dbReference>
<proteinExistence type="predicted"/>
<dbReference type="Gene3D" id="2.60.40.1120">
    <property type="entry name" value="Carboxypeptidase-like, regulatory domain"/>
    <property type="match status" value="1"/>
</dbReference>
<evidence type="ECO:0000313" key="7">
    <source>
        <dbReference type="EMBL" id="BBI30762.1"/>
    </source>
</evidence>
<dbReference type="InterPro" id="IPR008964">
    <property type="entry name" value="Invasin/intimin_cell_adhesion"/>
</dbReference>
<feature type="domain" description="BIG2" evidence="6">
    <location>
        <begin position="395"/>
        <end position="467"/>
    </location>
</feature>
<dbReference type="Pfam" id="PF02368">
    <property type="entry name" value="Big_2"/>
    <property type="match status" value="1"/>
</dbReference>
<feature type="compositionally biased region" description="Pro residues" evidence="3">
    <location>
        <begin position="594"/>
        <end position="621"/>
    </location>
</feature>
<feature type="signal peptide" evidence="5">
    <location>
        <begin position="1"/>
        <end position="29"/>
    </location>
</feature>
<keyword evidence="2" id="KW-0677">Repeat</keyword>
<dbReference type="AlphaFoldDB" id="A0A3T1CY20"/>
<dbReference type="Gene3D" id="3.80.10.10">
    <property type="entry name" value="Ribonuclease Inhibitor"/>
    <property type="match status" value="1"/>
</dbReference>
<name>A0A3T1CY20_9BACL</name>
<dbReference type="OrthoDB" id="2680104at2"/>
<evidence type="ECO:0000256" key="4">
    <source>
        <dbReference type="SAM" id="Phobius"/>
    </source>
</evidence>
<dbReference type="InterPro" id="IPR003591">
    <property type="entry name" value="Leu-rich_rpt_typical-subtyp"/>
</dbReference>
<evidence type="ECO:0000313" key="8">
    <source>
        <dbReference type="Proteomes" id="UP000289856"/>
    </source>
</evidence>
<feature type="domain" description="BIG2" evidence="6">
    <location>
        <begin position="480"/>
        <end position="561"/>
    </location>
</feature>
<dbReference type="Gene3D" id="2.60.40.1080">
    <property type="match status" value="3"/>
</dbReference>
<feature type="transmembrane region" description="Helical" evidence="4">
    <location>
        <begin position="884"/>
        <end position="904"/>
    </location>
</feature>
<feature type="region of interest" description="Disordered" evidence="3">
    <location>
        <begin position="568"/>
        <end position="621"/>
    </location>
</feature>
<dbReference type="EMBL" id="AP019400">
    <property type="protein sequence ID" value="BBI30762.1"/>
    <property type="molecule type" value="Genomic_DNA"/>
</dbReference>
<dbReference type="Pfam" id="PF13620">
    <property type="entry name" value="CarboxypepD_reg"/>
    <property type="match status" value="1"/>
</dbReference>
<organism evidence="7 8">
    <name type="scientific">Cohnella abietis</name>
    <dbReference type="NCBI Taxonomy" id="2507935"/>
    <lineage>
        <taxon>Bacteria</taxon>
        <taxon>Bacillati</taxon>
        <taxon>Bacillota</taxon>
        <taxon>Bacilli</taxon>
        <taxon>Bacillales</taxon>
        <taxon>Paenibacillaceae</taxon>
        <taxon>Cohnella</taxon>
    </lineage>
</organism>
<sequence>MKKFNHISLILAALLVFQMLPLFMGKAAAANPEAIFPDANLDQAIHDWLEIPVGSPIYKSDLEIKLNSLSGIDKGLPYELWNKNISSLEGMEMFKGLDFRVLNLAGNNITDLSPIAGLMTLENLDLLSDAGPGSNNVSDLSPLRGLTNMRFLNLSNNAVSELEPLSGLTGMWSLNISGNNVSSVSPLSGMNQLFYLDISRNQISDISNFLAFTAMRNLYVGNNQISDISSLSELMQLQSLALQNNRISSISPLSGLTNLTHLVFSNNQVSNIVPLSGLTNLQDLQFSYNQINDITPVSGLSNLKNFVASNNEITDPSPISGFSNLYILDLKGNIITDITSLNGLTSLTYADISYNFIDLFSGENQSIANALPAGSSIEPQQKMFPLSSVTNTIKVSTGATIKPGYINYLTSDGSTFPFTFSDPKGTTFSSANNNIATINSSGVITGVSEGTTQITAFNYGIDAPFTKITLNVQVDPAVVTLQSIIISPATATVQVGETKQYKATANFSDESTQDITNTAVWSLSDSMKASINSSGLTTGITSGSTNVTATWNNLNSTVILVVKALPSVPTPEPTPESTPTLDPPTVPTLDTAPGPTPGPTATPAPTPEESPEPPLPTPEPTPIVLKQILLTPKLAKVQVGATTKFKAIAIYSDNSTQDITAKGSWVVLDRIAHILNGVVTGDKVGSTKISIHWEGQTAVAHLLVEKQNETQSSVNQNTNKPIPPVNPIKPIISVIPRKPISIKVDKESSVEDIVTIYGRIHGVVRDSNGNPLVGVQVKLQSIVQNTITNENGEYAFYKVELGEHSLILLDANSLEKIGKIKIVVDNGVESHGKSAVSLELTQDNPELIVNVIVTPNADPAPTVDPLTPIDDKPTSTNDETNQSINPIILGAVLFTFVVLVIFWLRRKNVFVYEMHNMPGQEKLILLKKMKIKPTNETVIDIPDVLANHTLLVVIKKRLTNKLLHKNIAITTGTKTINIKVEPEMLNQDIKLGIN</sequence>
<dbReference type="SMART" id="SM00635">
    <property type="entry name" value="BID_2"/>
    <property type="match status" value="3"/>
</dbReference>
<keyword evidence="1" id="KW-0433">Leucine-rich repeat</keyword>
<dbReference type="PANTHER" id="PTHR15454">
    <property type="entry name" value="NISCHARIN RELATED"/>
    <property type="match status" value="1"/>
</dbReference>
<gene>
    <name evidence="7" type="ORF">KCTCHS21_01610</name>
</gene>
<evidence type="ECO:0000256" key="1">
    <source>
        <dbReference type="ARBA" id="ARBA00022614"/>
    </source>
</evidence>
<dbReference type="InterPro" id="IPR001611">
    <property type="entry name" value="Leu-rich_rpt"/>
</dbReference>
<dbReference type="InterPro" id="IPR003343">
    <property type="entry name" value="Big_2"/>
</dbReference>
<dbReference type="InterPro" id="IPR025875">
    <property type="entry name" value="Leu-rich_rpt_4"/>
</dbReference>
<dbReference type="Proteomes" id="UP000289856">
    <property type="component" value="Chromosome"/>
</dbReference>